<protein>
    <submittedName>
        <fullName evidence="1">Uncharacterized protein</fullName>
    </submittedName>
</protein>
<dbReference type="AlphaFoldDB" id="M1QAI3"/>
<name>M1QAI3_METMZ</name>
<gene>
    <name evidence="1" type="ORF">MmTuc01_1904</name>
</gene>
<sequence length="40" mass="4380">MIRFCQSIKSPDSGLLQKPAVYLEGNLSGIVGPNLSYRLN</sequence>
<evidence type="ECO:0000313" key="2">
    <source>
        <dbReference type="Proteomes" id="UP000011718"/>
    </source>
</evidence>
<proteinExistence type="predicted"/>
<evidence type="ECO:0000313" key="1">
    <source>
        <dbReference type="EMBL" id="AGF97243.1"/>
    </source>
</evidence>
<reference evidence="1 2" key="1">
    <citation type="journal article" date="2013" name="Genome Announc.">
        <title>Complete Genome of a Methanosarcina mazei Strain Isolated from Sediment Samples from an Amazonian Flooded Area.</title>
        <authorList>
            <person name="Assis das Gracas D."/>
            <person name="Thiago Juca Ramos R."/>
            <person name="Vieira Araujo A.C."/>
            <person name="Zahlouth R."/>
            <person name="Ribeiro Carneiro A."/>
            <person name="Souza Lopes T."/>
            <person name="Azevedo Barauna R."/>
            <person name="Azevedo V."/>
            <person name="Cruz Schneider M.P."/>
            <person name="Pellizari V.H."/>
            <person name="Silva A."/>
        </authorList>
    </citation>
    <scope>NUCLEOTIDE SEQUENCE [LARGE SCALE GENOMIC DNA]</scope>
    <source>
        <strain evidence="1 2">Tuc01</strain>
    </source>
</reference>
<dbReference type="HOGENOM" id="CLU_3282867_0_0_2"/>
<organism evidence="1 2">
    <name type="scientific">Methanosarcina mazei Tuc01</name>
    <dbReference type="NCBI Taxonomy" id="1236903"/>
    <lineage>
        <taxon>Archaea</taxon>
        <taxon>Methanobacteriati</taxon>
        <taxon>Methanobacteriota</taxon>
        <taxon>Stenosarchaea group</taxon>
        <taxon>Methanomicrobia</taxon>
        <taxon>Methanosarcinales</taxon>
        <taxon>Methanosarcinaceae</taxon>
        <taxon>Methanosarcina</taxon>
    </lineage>
</organism>
<dbReference type="EMBL" id="CP004144">
    <property type="protein sequence ID" value="AGF97243.1"/>
    <property type="molecule type" value="Genomic_DNA"/>
</dbReference>
<dbReference type="BioCyc" id="MMAZ1236903:G139K-1816-MONOMER"/>
<dbReference type="Proteomes" id="UP000011718">
    <property type="component" value="Chromosome"/>
</dbReference>
<accession>M1QAI3</accession>
<dbReference type="KEGG" id="mmaz:MmTuc01_1904"/>